<keyword evidence="3" id="KW-0274">FAD</keyword>
<evidence type="ECO:0000256" key="1">
    <source>
        <dbReference type="ARBA" id="ARBA00001974"/>
    </source>
</evidence>
<sequence>MTASPTHVIVGAGLAGANAARALREEGFDGRIVLIGDEADLPYDRPPLSKQYLRGETSPDDIRVLDADGWSQLDVDLVLGAAVTSVDIDGRHVTFGNGTTVGWDRLLLATGAEPRALPVRGGDLPGVHLLRRLADADRLRAALQRADRIVVVGAGWLGSEVAASARQMGVQVSLVEMGSVPLARTLGERVGSIYRDLHASNGVALHMRASVTAILGDRRATGVQLHDGTVLPADLVVVGVGVRPRAQLASRVGLAVGNGNGIEVDAELQTSAPGIYAAGDVASAWHPVLNRRLRVEHWANAIHQGRVAAANMLGANRPYDRQPYFFSDQYDLGMELTGHPDPAMEVVFRGDPSDGAFMAFWLADGRVSAAMNANIWDVTDTLRELVESGRPIASERLADPSEPLDALVSS</sequence>
<dbReference type="PANTHER" id="PTHR43557">
    <property type="entry name" value="APOPTOSIS-INDUCING FACTOR 1"/>
    <property type="match status" value="1"/>
</dbReference>
<keyword evidence="2" id="KW-0285">Flavoprotein</keyword>
<dbReference type="Gene3D" id="3.30.390.30">
    <property type="match status" value="1"/>
</dbReference>
<keyword evidence="8" id="KW-1185">Reference proteome</keyword>
<proteinExistence type="predicted"/>
<evidence type="ECO:0000256" key="3">
    <source>
        <dbReference type="ARBA" id="ARBA00022827"/>
    </source>
</evidence>
<dbReference type="InterPro" id="IPR028202">
    <property type="entry name" value="Reductase_C"/>
</dbReference>
<comment type="cofactor">
    <cofactor evidence="1">
        <name>FAD</name>
        <dbReference type="ChEBI" id="CHEBI:57692"/>
    </cofactor>
</comment>
<gene>
    <name evidence="7" type="ORF">DVS28_a0127</name>
</gene>
<dbReference type="InterPro" id="IPR023753">
    <property type="entry name" value="FAD/NAD-binding_dom"/>
</dbReference>
<dbReference type="SUPFAM" id="SSF51905">
    <property type="entry name" value="FAD/NAD(P)-binding domain"/>
    <property type="match status" value="1"/>
</dbReference>
<dbReference type="InterPro" id="IPR050446">
    <property type="entry name" value="FAD-oxidoreductase/Apoptosis"/>
</dbReference>
<keyword evidence="4" id="KW-0560">Oxidoreductase</keyword>
<dbReference type="PRINTS" id="PR00411">
    <property type="entry name" value="PNDRDTASEI"/>
</dbReference>
<evidence type="ECO:0000313" key="8">
    <source>
        <dbReference type="Proteomes" id="UP000264006"/>
    </source>
</evidence>
<dbReference type="PRINTS" id="PR00368">
    <property type="entry name" value="FADPNR"/>
</dbReference>
<reference evidence="7 8" key="1">
    <citation type="submission" date="2018-09" db="EMBL/GenBank/DDBJ databases">
        <title>Complete genome sequence of Euzebya sp. DY32-46 isolated from seawater of Pacific Ocean.</title>
        <authorList>
            <person name="Xu L."/>
            <person name="Wu Y.-H."/>
            <person name="Xu X.-W."/>
        </authorList>
    </citation>
    <scope>NUCLEOTIDE SEQUENCE [LARGE SCALE GENOMIC DNA]</scope>
    <source>
        <strain evidence="7 8">DY32-46</strain>
    </source>
</reference>
<dbReference type="PANTHER" id="PTHR43557:SF2">
    <property type="entry name" value="RIESKE DOMAIN-CONTAINING PROTEIN-RELATED"/>
    <property type="match status" value="1"/>
</dbReference>
<dbReference type="GO" id="GO:0005737">
    <property type="term" value="C:cytoplasm"/>
    <property type="evidence" value="ECO:0007669"/>
    <property type="project" value="TreeGrafter"/>
</dbReference>
<evidence type="ECO:0000256" key="4">
    <source>
        <dbReference type="ARBA" id="ARBA00023002"/>
    </source>
</evidence>
<organism evidence="7 8">
    <name type="scientific">Euzebya pacifica</name>
    <dbReference type="NCBI Taxonomy" id="1608957"/>
    <lineage>
        <taxon>Bacteria</taxon>
        <taxon>Bacillati</taxon>
        <taxon>Actinomycetota</taxon>
        <taxon>Nitriliruptoria</taxon>
        <taxon>Euzebyales</taxon>
    </lineage>
</organism>
<protein>
    <submittedName>
        <fullName evidence="7">Ferredoxin reductase</fullName>
    </submittedName>
</protein>
<dbReference type="RefSeq" id="WP_114589726.1">
    <property type="nucleotide sequence ID" value="NZ_CP031165.1"/>
</dbReference>
<dbReference type="SUPFAM" id="SSF55424">
    <property type="entry name" value="FAD/NAD-linked reductases, dimerisation (C-terminal) domain"/>
    <property type="match status" value="1"/>
</dbReference>
<feature type="domain" description="FAD/NAD(P)-binding" evidence="5">
    <location>
        <begin position="7"/>
        <end position="305"/>
    </location>
</feature>
<dbReference type="Pfam" id="PF14759">
    <property type="entry name" value="Reductase_C"/>
    <property type="match status" value="1"/>
</dbReference>
<name>A0A346XRI8_9ACTN</name>
<feature type="domain" description="Reductase C-terminal" evidence="6">
    <location>
        <begin position="324"/>
        <end position="407"/>
    </location>
</feature>
<evidence type="ECO:0000256" key="2">
    <source>
        <dbReference type="ARBA" id="ARBA00022630"/>
    </source>
</evidence>
<dbReference type="GO" id="GO:0016651">
    <property type="term" value="F:oxidoreductase activity, acting on NAD(P)H"/>
    <property type="evidence" value="ECO:0007669"/>
    <property type="project" value="TreeGrafter"/>
</dbReference>
<dbReference type="Proteomes" id="UP000264006">
    <property type="component" value="Chromosome"/>
</dbReference>
<dbReference type="InterPro" id="IPR036188">
    <property type="entry name" value="FAD/NAD-bd_sf"/>
</dbReference>
<dbReference type="EMBL" id="CP031165">
    <property type="protein sequence ID" value="AXV04835.1"/>
    <property type="molecule type" value="Genomic_DNA"/>
</dbReference>
<dbReference type="Gene3D" id="3.50.50.60">
    <property type="entry name" value="FAD/NAD(P)-binding domain"/>
    <property type="match status" value="2"/>
</dbReference>
<dbReference type="Pfam" id="PF07992">
    <property type="entry name" value="Pyr_redox_2"/>
    <property type="match status" value="1"/>
</dbReference>
<dbReference type="AlphaFoldDB" id="A0A346XRI8"/>
<evidence type="ECO:0000259" key="5">
    <source>
        <dbReference type="Pfam" id="PF07992"/>
    </source>
</evidence>
<accession>A0A346XRI8</accession>
<dbReference type="KEGG" id="euz:DVS28_a0127"/>
<dbReference type="InterPro" id="IPR016156">
    <property type="entry name" value="FAD/NAD-linked_Rdtase_dimer_sf"/>
</dbReference>
<evidence type="ECO:0000259" key="6">
    <source>
        <dbReference type="Pfam" id="PF14759"/>
    </source>
</evidence>
<evidence type="ECO:0000313" key="7">
    <source>
        <dbReference type="EMBL" id="AXV04835.1"/>
    </source>
</evidence>
<dbReference type="OrthoDB" id="1145at2"/>